<reference evidence="14" key="1">
    <citation type="submission" date="2021-05" db="EMBL/GenBank/DDBJ databases">
        <authorList>
            <person name="Pietrasiak N."/>
            <person name="Ward R."/>
            <person name="Stajich J.E."/>
            <person name="Kurbessoian T."/>
        </authorList>
    </citation>
    <scope>NUCLEOTIDE SEQUENCE</scope>
    <source>
        <strain evidence="14">CPER-KK1</strain>
    </source>
</reference>
<dbReference type="SUPFAM" id="SSF55874">
    <property type="entry name" value="ATPase domain of HSP90 chaperone/DNA topoisomerase II/histidine kinase"/>
    <property type="match status" value="1"/>
</dbReference>
<dbReference type="PANTHER" id="PTHR43065">
    <property type="entry name" value="SENSOR HISTIDINE KINASE"/>
    <property type="match status" value="1"/>
</dbReference>
<feature type="domain" description="Response regulatory" evidence="11">
    <location>
        <begin position="749"/>
        <end position="865"/>
    </location>
</feature>
<name>A0A951UB00_9CYAN</name>
<feature type="domain" description="PAS" evidence="12">
    <location>
        <begin position="376"/>
        <end position="439"/>
    </location>
</feature>
<dbReference type="PROSITE" id="PS50109">
    <property type="entry name" value="HIS_KIN"/>
    <property type="match status" value="1"/>
</dbReference>
<dbReference type="AlphaFoldDB" id="A0A951UB00"/>
<dbReference type="InterPro" id="IPR036890">
    <property type="entry name" value="HATPase_C_sf"/>
</dbReference>
<dbReference type="InterPro" id="IPR036097">
    <property type="entry name" value="HisK_dim/P_sf"/>
</dbReference>
<dbReference type="CDD" id="cd00082">
    <property type="entry name" value="HisKA"/>
    <property type="match status" value="1"/>
</dbReference>
<protein>
    <recommendedName>
        <fullName evidence="2">histidine kinase</fullName>
        <ecNumber evidence="2">2.7.13.3</ecNumber>
    </recommendedName>
</protein>
<dbReference type="GO" id="GO:0000155">
    <property type="term" value="F:phosphorelay sensor kinase activity"/>
    <property type="evidence" value="ECO:0007669"/>
    <property type="project" value="InterPro"/>
</dbReference>
<dbReference type="Gene3D" id="3.30.450.20">
    <property type="entry name" value="PAS domain"/>
    <property type="match status" value="2"/>
</dbReference>
<dbReference type="InterPro" id="IPR001610">
    <property type="entry name" value="PAC"/>
</dbReference>
<dbReference type="PROSITE" id="PS50113">
    <property type="entry name" value="PAC"/>
    <property type="match status" value="2"/>
</dbReference>
<feature type="domain" description="PAC" evidence="13">
    <location>
        <begin position="318"/>
        <end position="372"/>
    </location>
</feature>
<dbReference type="CDD" id="cd00156">
    <property type="entry name" value="REC"/>
    <property type="match status" value="1"/>
</dbReference>
<dbReference type="NCBIfam" id="TIGR00229">
    <property type="entry name" value="sensory_box"/>
    <property type="match status" value="2"/>
</dbReference>
<evidence type="ECO:0000256" key="6">
    <source>
        <dbReference type="ARBA" id="ARBA00022777"/>
    </source>
</evidence>
<dbReference type="InterPro" id="IPR003594">
    <property type="entry name" value="HATPase_dom"/>
</dbReference>
<evidence type="ECO:0000256" key="3">
    <source>
        <dbReference type="ARBA" id="ARBA00022553"/>
    </source>
</evidence>
<dbReference type="Gene3D" id="3.40.50.2300">
    <property type="match status" value="1"/>
</dbReference>
<dbReference type="InterPro" id="IPR000700">
    <property type="entry name" value="PAS-assoc_C"/>
</dbReference>
<evidence type="ECO:0000259" key="13">
    <source>
        <dbReference type="PROSITE" id="PS50113"/>
    </source>
</evidence>
<comment type="catalytic activity">
    <reaction evidence="1">
        <text>ATP + protein L-histidine = ADP + protein N-phospho-L-histidine.</text>
        <dbReference type="EC" id="2.7.13.3"/>
    </reaction>
</comment>
<dbReference type="EC" id="2.7.13.3" evidence="2"/>
<dbReference type="SMART" id="SM00086">
    <property type="entry name" value="PAC"/>
    <property type="match status" value="2"/>
</dbReference>
<evidence type="ECO:0000256" key="2">
    <source>
        <dbReference type="ARBA" id="ARBA00012438"/>
    </source>
</evidence>
<evidence type="ECO:0000256" key="5">
    <source>
        <dbReference type="ARBA" id="ARBA00022741"/>
    </source>
</evidence>
<dbReference type="SUPFAM" id="SSF55785">
    <property type="entry name" value="PYP-like sensor domain (PAS domain)"/>
    <property type="match status" value="2"/>
</dbReference>
<dbReference type="Pfam" id="PF00512">
    <property type="entry name" value="HisKA"/>
    <property type="match status" value="1"/>
</dbReference>
<dbReference type="Pfam" id="PF13426">
    <property type="entry name" value="PAS_9"/>
    <property type="match status" value="1"/>
</dbReference>
<dbReference type="Pfam" id="PF02518">
    <property type="entry name" value="HATPase_c"/>
    <property type="match status" value="1"/>
</dbReference>
<dbReference type="PRINTS" id="PR00344">
    <property type="entry name" value="BCTRLSENSOR"/>
</dbReference>
<keyword evidence="3 9" id="KW-0597">Phosphoprotein</keyword>
<organism evidence="14 15">
    <name type="scientific">Symplocastrum torsivum CPER-KK1</name>
    <dbReference type="NCBI Taxonomy" id="450513"/>
    <lineage>
        <taxon>Bacteria</taxon>
        <taxon>Bacillati</taxon>
        <taxon>Cyanobacteriota</taxon>
        <taxon>Cyanophyceae</taxon>
        <taxon>Oscillatoriophycideae</taxon>
        <taxon>Oscillatoriales</taxon>
        <taxon>Microcoleaceae</taxon>
        <taxon>Symplocastrum</taxon>
    </lineage>
</organism>
<accession>A0A951UB00</accession>
<dbReference type="Gene3D" id="3.30.565.10">
    <property type="entry name" value="Histidine kinase-like ATPase, C-terminal domain"/>
    <property type="match status" value="1"/>
</dbReference>
<dbReference type="InterPro" id="IPR001789">
    <property type="entry name" value="Sig_transdc_resp-reg_receiver"/>
</dbReference>
<keyword evidence="6" id="KW-0418">Kinase</keyword>
<dbReference type="PROSITE" id="PS50110">
    <property type="entry name" value="RESPONSE_REGULATORY"/>
    <property type="match status" value="1"/>
</dbReference>
<dbReference type="Proteomes" id="UP000753908">
    <property type="component" value="Unassembled WGS sequence"/>
</dbReference>
<keyword evidence="4" id="KW-0808">Transferase</keyword>
<dbReference type="SUPFAM" id="SSF47384">
    <property type="entry name" value="Homodimeric domain of signal transducing histidine kinase"/>
    <property type="match status" value="1"/>
</dbReference>
<dbReference type="SMART" id="SM00387">
    <property type="entry name" value="HATPase_c"/>
    <property type="match status" value="1"/>
</dbReference>
<evidence type="ECO:0000259" key="11">
    <source>
        <dbReference type="PROSITE" id="PS50110"/>
    </source>
</evidence>
<evidence type="ECO:0000256" key="9">
    <source>
        <dbReference type="PROSITE-ProRule" id="PRU00169"/>
    </source>
</evidence>
<dbReference type="InterPro" id="IPR029032">
    <property type="entry name" value="AhpD-like"/>
</dbReference>
<feature type="domain" description="Histidine kinase" evidence="10">
    <location>
        <begin position="506"/>
        <end position="730"/>
    </location>
</feature>
<dbReference type="SMART" id="SM00388">
    <property type="entry name" value="HisKA"/>
    <property type="match status" value="1"/>
</dbReference>
<reference evidence="14" key="2">
    <citation type="journal article" date="2022" name="Microbiol. Resour. Announc.">
        <title>Metagenome Sequencing to Explore Phylogenomics of Terrestrial Cyanobacteria.</title>
        <authorList>
            <person name="Ward R.D."/>
            <person name="Stajich J.E."/>
            <person name="Johansen J.R."/>
            <person name="Huntemann M."/>
            <person name="Clum A."/>
            <person name="Foster B."/>
            <person name="Foster B."/>
            <person name="Roux S."/>
            <person name="Palaniappan K."/>
            <person name="Varghese N."/>
            <person name="Mukherjee S."/>
            <person name="Reddy T.B.K."/>
            <person name="Daum C."/>
            <person name="Copeland A."/>
            <person name="Chen I.A."/>
            <person name="Ivanova N.N."/>
            <person name="Kyrpides N.C."/>
            <person name="Shapiro N."/>
            <person name="Eloe-Fadrosh E.A."/>
            <person name="Pietrasiak N."/>
        </authorList>
    </citation>
    <scope>NUCLEOTIDE SEQUENCE</scope>
    <source>
        <strain evidence="14">CPER-KK1</strain>
    </source>
</reference>
<dbReference type="InterPro" id="IPR005467">
    <property type="entry name" value="His_kinase_dom"/>
</dbReference>
<keyword evidence="8" id="KW-0902">Two-component regulatory system</keyword>
<dbReference type="InterPro" id="IPR011006">
    <property type="entry name" value="CheY-like_superfamily"/>
</dbReference>
<feature type="domain" description="PAC" evidence="13">
    <location>
        <begin position="441"/>
        <end position="493"/>
    </location>
</feature>
<dbReference type="InterPro" id="IPR000014">
    <property type="entry name" value="PAS"/>
</dbReference>
<dbReference type="Pfam" id="PF00989">
    <property type="entry name" value="PAS"/>
    <property type="match status" value="1"/>
</dbReference>
<dbReference type="GO" id="GO:0005524">
    <property type="term" value="F:ATP binding"/>
    <property type="evidence" value="ECO:0007669"/>
    <property type="project" value="UniProtKB-KW"/>
</dbReference>
<sequence>MRTSEQIKAEIEEKFGFFPPFFAPGEQTPQVLDNLWQQTISAYVDNPLSPLFKEKLSAYLSRFCSVPYCMICHSCSLHALGMQAREVLELLESPLPTPSDIDKHLRILAASDAPKLLHERNAALEESLLYCSIFIALKGENNEYYRSELRRLLGGVTYQHLVSFIAYVKTCHVWMEAHPEVVYQADKRVQDHFDTLLKKEPGLSEFFNNYCDRVRREHQSWAEQMARIHERKQNEETLRKLGVENLRLARTVASVSDSVLITDPNQFDNPIIYTNPAFSRITGYQPEEVLGRNCRFLQGSGTNQQTIEQIDACLARREEVNATVLNYRKDGKPFWNELKISPVFSEEGDLLYFVGIQRDITEYKQAEAKICEQAALLDVATDAIFVRDLEDKILLWNKGAERLYGWNSEEVLGKQAVQLLNQEKIAHLRELRKTVFEEGLWKGELHQVTKDGKRIIVESRWTLVRDEEEKPKSILVVNTDITEKIQLEAQFLRAQRMESIGTLASGIAHDLNNELTPILASAQLLLLPTKLSEEKKRQLLKTIETSTKRGAALVKQVLLFARGVEGKRTILQTEQLILDIKQIVEETFPKSLDIQTHIQKDSWMINGDATQLHQVLINLCVNARDAMPKGGTLSLSATNLFIDENFVRMNLDATVGSYILITVSDTGMGIPPTVIDRIFEPFFTTKEQGKGTGLGLSTVMGIIKSHGGFVDVTSRVGKGTQFKIYLPAIRKAETQQTEDGEFSTGQGELILVVDDEAAICEINKTSLEAYNYRVVTASDGIEAIALYVQHKDDISLVIVDMMMPSMDGPTTIRTLHKINPNVKIIAVSGLISSAQLTDATNAGIQRFLPKPYTARDLLKTINEVLDLTTVPL</sequence>
<proteinExistence type="predicted"/>
<dbReference type="InterPro" id="IPR003661">
    <property type="entry name" value="HisK_dim/P_dom"/>
</dbReference>
<dbReference type="SMART" id="SM00448">
    <property type="entry name" value="REC"/>
    <property type="match status" value="1"/>
</dbReference>
<dbReference type="Gene3D" id="1.10.287.130">
    <property type="match status" value="1"/>
</dbReference>
<feature type="modified residue" description="4-aspartylphosphate" evidence="9">
    <location>
        <position position="800"/>
    </location>
</feature>
<evidence type="ECO:0000259" key="10">
    <source>
        <dbReference type="PROSITE" id="PS50109"/>
    </source>
</evidence>
<dbReference type="CDD" id="cd00130">
    <property type="entry name" value="PAS"/>
    <property type="match status" value="2"/>
</dbReference>
<gene>
    <name evidence="14" type="ORF">KME25_19230</name>
</gene>
<feature type="domain" description="PAS" evidence="12">
    <location>
        <begin position="244"/>
        <end position="293"/>
    </location>
</feature>
<dbReference type="PANTHER" id="PTHR43065:SF46">
    <property type="entry name" value="C4-DICARBOXYLATE TRANSPORT SENSOR PROTEIN DCTB"/>
    <property type="match status" value="1"/>
</dbReference>
<keyword evidence="5" id="KW-0547">Nucleotide-binding</keyword>
<evidence type="ECO:0000256" key="7">
    <source>
        <dbReference type="ARBA" id="ARBA00022840"/>
    </source>
</evidence>
<dbReference type="InterPro" id="IPR013767">
    <property type="entry name" value="PAS_fold"/>
</dbReference>
<evidence type="ECO:0000256" key="8">
    <source>
        <dbReference type="ARBA" id="ARBA00023012"/>
    </source>
</evidence>
<comment type="caution">
    <text evidence="14">The sequence shown here is derived from an EMBL/GenBank/DDBJ whole genome shotgun (WGS) entry which is preliminary data.</text>
</comment>
<evidence type="ECO:0000313" key="15">
    <source>
        <dbReference type="Proteomes" id="UP000753908"/>
    </source>
</evidence>
<dbReference type="Pfam" id="PF00072">
    <property type="entry name" value="Response_reg"/>
    <property type="match status" value="1"/>
</dbReference>
<keyword evidence="7" id="KW-0067">ATP-binding</keyword>
<dbReference type="SUPFAM" id="SSF69118">
    <property type="entry name" value="AhpD-like"/>
    <property type="match status" value="1"/>
</dbReference>
<dbReference type="InterPro" id="IPR035965">
    <property type="entry name" value="PAS-like_dom_sf"/>
</dbReference>
<evidence type="ECO:0000256" key="1">
    <source>
        <dbReference type="ARBA" id="ARBA00000085"/>
    </source>
</evidence>
<evidence type="ECO:0000256" key="4">
    <source>
        <dbReference type="ARBA" id="ARBA00022679"/>
    </source>
</evidence>
<evidence type="ECO:0000259" key="12">
    <source>
        <dbReference type="PROSITE" id="PS50112"/>
    </source>
</evidence>
<dbReference type="Gene3D" id="1.20.1290.10">
    <property type="entry name" value="AhpD-like"/>
    <property type="match status" value="1"/>
</dbReference>
<evidence type="ECO:0000313" key="14">
    <source>
        <dbReference type="EMBL" id="MBW4546555.1"/>
    </source>
</evidence>
<dbReference type="InterPro" id="IPR004358">
    <property type="entry name" value="Sig_transdc_His_kin-like_C"/>
</dbReference>
<dbReference type="GO" id="GO:0006355">
    <property type="term" value="P:regulation of DNA-templated transcription"/>
    <property type="evidence" value="ECO:0007669"/>
    <property type="project" value="InterPro"/>
</dbReference>
<dbReference type="PROSITE" id="PS50112">
    <property type="entry name" value="PAS"/>
    <property type="match status" value="2"/>
</dbReference>
<dbReference type="SUPFAM" id="SSF52172">
    <property type="entry name" value="CheY-like"/>
    <property type="match status" value="1"/>
</dbReference>
<dbReference type="EMBL" id="JAHHIF010000026">
    <property type="protein sequence ID" value="MBW4546555.1"/>
    <property type="molecule type" value="Genomic_DNA"/>
</dbReference>
<dbReference type="SMART" id="SM00091">
    <property type="entry name" value="PAS"/>
    <property type="match status" value="2"/>
</dbReference>